<dbReference type="InterPro" id="IPR000073">
    <property type="entry name" value="AB_hydrolase_1"/>
</dbReference>
<feature type="domain" description="AB hydrolase-1" evidence="1">
    <location>
        <begin position="91"/>
        <end position="322"/>
    </location>
</feature>
<dbReference type="GeneID" id="111022195"/>
<evidence type="ECO:0000259" key="1">
    <source>
        <dbReference type="Pfam" id="PF00561"/>
    </source>
</evidence>
<sequence length="338" mass="37358">MTPKWGFPPSVAPRPARMPMAAKCEGVGLGGVFSDGNCGGFPSFLPKEVAKIKDPFARTMARKIQRLPITLSETRILSSCVEPLMRSEKHPVVLLHCFDSSCLEWSYTFPLLEEAGLETWAVDVLGWGFSDLDSLPPCNVQTKCAHLYQFWKSYIKRSMVLVGPSLGAAVVLDFAANHPEAVEKLVLINACVYSKCTGHPTKLPKMVAYAGVSLLKTIPLRLFANTLAFNDLSLARSLEWTNVGRLHCLLPWWEDATVNFMNSGGYNVTSQIKQVKQRALIIAGEDDRIIPYKDAVRLHCELPNAIMRTITDSGHLPHVDSPASVSKLITDFVLRDSC</sequence>
<evidence type="ECO:0000313" key="3">
    <source>
        <dbReference type="RefSeq" id="XP_022155057.1"/>
    </source>
</evidence>
<accession>A0A6J1DNC6</accession>
<dbReference type="OrthoDB" id="6431331at2759"/>
<reference evidence="3" key="1">
    <citation type="submission" date="2025-08" db="UniProtKB">
        <authorList>
            <consortium name="RefSeq"/>
        </authorList>
    </citation>
    <scope>IDENTIFICATION</scope>
    <source>
        <strain evidence="3">OHB3-1</strain>
    </source>
</reference>
<dbReference type="AlphaFoldDB" id="A0A6J1DNC6"/>
<evidence type="ECO:0000313" key="2">
    <source>
        <dbReference type="Proteomes" id="UP000504603"/>
    </source>
</evidence>
<dbReference type="PANTHER" id="PTHR43689">
    <property type="entry name" value="HYDROLASE"/>
    <property type="match status" value="1"/>
</dbReference>
<proteinExistence type="predicted"/>
<dbReference type="InterPro" id="IPR000639">
    <property type="entry name" value="Epox_hydrolase-like"/>
</dbReference>
<keyword evidence="2" id="KW-1185">Reference proteome</keyword>
<dbReference type="Gene3D" id="3.40.50.1820">
    <property type="entry name" value="alpha/beta hydrolase"/>
    <property type="match status" value="1"/>
</dbReference>
<protein>
    <submittedName>
        <fullName evidence="3">Uncharacterized protein LOC111022195 isoform X1</fullName>
    </submittedName>
</protein>
<dbReference type="Proteomes" id="UP000504603">
    <property type="component" value="Unplaced"/>
</dbReference>
<dbReference type="PRINTS" id="PR00111">
    <property type="entry name" value="ABHYDROLASE"/>
</dbReference>
<gene>
    <name evidence="3" type="primary">LOC111022195</name>
</gene>
<organism evidence="2 3">
    <name type="scientific">Momordica charantia</name>
    <name type="common">Bitter gourd</name>
    <name type="synonym">Balsam pear</name>
    <dbReference type="NCBI Taxonomy" id="3673"/>
    <lineage>
        <taxon>Eukaryota</taxon>
        <taxon>Viridiplantae</taxon>
        <taxon>Streptophyta</taxon>
        <taxon>Embryophyta</taxon>
        <taxon>Tracheophyta</taxon>
        <taxon>Spermatophyta</taxon>
        <taxon>Magnoliopsida</taxon>
        <taxon>eudicotyledons</taxon>
        <taxon>Gunneridae</taxon>
        <taxon>Pentapetalae</taxon>
        <taxon>rosids</taxon>
        <taxon>fabids</taxon>
        <taxon>Cucurbitales</taxon>
        <taxon>Cucurbitaceae</taxon>
        <taxon>Momordiceae</taxon>
        <taxon>Momordica</taxon>
    </lineage>
</organism>
<dbReference type="InterPro" id="IPR029058">
    <property type="entry name" value="AB_hydrolase_fold"/>
</dbReference>
<dbReference type="GO" id="GO:0003824">
    <property type="term" value="F:catalytic activity"/>
    <property type="evidence" value="ECO:0007669"/>
    <property type="project" value="InterPro"/>
</dbReference>
<name>A0A6J1DNC6_MOMCH</name>
<dbReference type="PRINTS" id="PR00412">
    <property type="entry name" value="EPOXHYDRLASE"/>
</dbReference>
<dbReference type="PANTHER" id="PTHR43689:SF37">
    <property type="entry name" value="ALPHA_BETA HYDROLASE DOMAIN-CONTAINING PROTEIN VTE7"/>
    <property type="match status" value="1"/>
</dbReference>
<dbReference type="RefSeq" id="XP_022155057.1">
    <property type="nucleotide sequence ID" value="XM_022299365.1"/>
</dbReference>
<dbReference type="SUPFAM" id="SSF53474">
    <property type="entry name" value="alpha/beta-Hydrolases"/>
    <property type="match status" value="1"/>
</dbReference>
<dbReference type="Pfam" id="PF00561">
    <property type="entry name" value="Abhydrolase_1"/>
    <property type="match status" value="1"/>
</dbReference>
<dbReference type="KEGG" id="mcha:111022195"/>